<evidence type="ECO:0000256" key="1">
    <source>
        <dbReference type="SAM" id="MobiDB-lite"/>
    </source>
</evidence>
<evidence type="ECO:0000313" key="3">
    <source>
        <dbReference type="Proteomes" id="UP000492821"/>
    </source>
</evidence>
<dbReference type="Gene3D" id="1.25.40.90">
    <property type="match status" value="1"/>
</dbReference>
<dbReference type="WBParaSite" id="Pan_g3875.t1">
    <property type="protein sequence ID" value="Pan_g3875.t1"/>
    <property type="gene ID" value="Pan_g3875"/>
</dbReference>
<dbReference type="GO" id="GO:0005849">
    <property type="term" value="C:mRNA cleavage factor complex"/>
    <property type="evidence" value="ECO:0007669"/>
    <property type="project" value="TreeGrafter"/>
</dbReference>
<name>A0A7E4VVA1_PANRE</name>
<dbReference type="GO" id="GO:0005737">
    <property type="term" value="C:cytoplasm"/>
    <property type="evidence" value="ECO:0007669"/>
    <property type="project" value="TreeGrafter"/>
</dbReference>
<dbReference type="Proteomes" id="UP000492821">
    <property type="component" value="Unassembled WGS sequence"/>
</dbReference>
<protein>
    <submittedName>
        <fullName evidence="4">CID domain-containing protein</fullName>
    </submittedName>
</protein>
<feature type="domain" description="CID" evidence="2">
    <location>
        <begin position="1"/>
        <end position="131"/>
    </location>
</feature>
<dbReference type="InterPro" id="IPR045154">
    <property type="entry name" value="PCF11-like"/>
</dbReference>
<organism evidence="3 4">
    <name type="scientific">Panagrellus redivivus</name>
    <name type="common">Microworm</name>
    <dbReference type="NCBI Taxonomy" id="6233"/>
    <lineage>
        <taxon>Eukaryota</taxon>
        <taxon>Metazoa</taxon>
        <taxon>Ecdysozoa</taxon>
        <taxon>Nematoda</taxon>
        <taxon>Chromadorea</taxon>
        <taxon>Rhabditida</taxon>
        <taxon>Tylenchina</taxon>
        <taxon>Panagrolaimomorpha</taxon>
        <taxon>Panagrolaimoidea</taxon>
        <taxon>Panagrolaimidae</taxon>
        <taxon>Panagrellus</taxon>
    </lineage>
</organism>
<dbReference type="SMART" id="SM00582">
    <property type="entry name" value="RPR"/>
    <property type="match status" value="1"/>
</dbReference>
<dbReference type="AlphaFoldDB" id="A0A7E4VVA1"/>
<dbReference type="PROSITE" id="PS51391">
    <property type="entry name" value="CID"/>
    <property type="match status" value="1"/>
</dbReference>
<keyword evidence="3" id="KW-1185">Reference proteome</keyword>
<sequence>MSAIIDFFNAELDAATTESCPDIKLIKELAYELSKFAANVVASICGYIRQLPADKKMIGVQIMDAIINGDHPSADEYRRLFDTELVAIIVETFEKVDEIMRLPLHACRRSWQTRFPASTLEQLDRALNAIDPAWPITTPTTAEPVKSTKPAKAWRPKPKKPADSPTILPDATPQLADEKQKETFDADVNLLIEKLTCLCIHDYL</sequence>
<dbReference type="PANTHER" id="PTHR15921:SF3">
    <property type="entry name" value="PRE-MRNA CLEAVAGE COMPLEX 2 PROTEIN PCF11"/>
    <property type="match status" value="1"/>
</dbReference>
<dbReference type="GO" id="GO:0031124">
    <property type="term" value="P:mRNA 3'-end processing"/>
    <property type="evidence" value="ECO:0007669"/>
    <property type="project" value="InterPro"/>
</dbReference>
<dbReference type="GO" id="GO:0003729">
    <property type="term" value="F:mRNA binding"/>
    <property type="evidence" value="ECO:0007669"/>
    <property type="project" value="InterPro"/>
</dbReference>
<dbReference type="SUPFAM" id="SSF48464">
    <property type="entry name" value="ENTH/VHS domain"/>
    <property type="match status" value="1"/>
</dbReference>
<dbReference type="GO" id="GO:0006369">
    <property type="term" value="P:termination of RNA polymerase II transcription"/>
    <property type="evidence" value="ECO:0007669"/>
    <property type="project" value="InterPro"/>
</dbReference>
<proteinExistence type="predicted"/>
<dbReference type="GO" id="GO:0000993">
    <property type="term" value="F:RNA polymerase II complex binding"/>
    <property type="evidence" value="ECO:0007669"/>
    <property type="project" value="InterPro"/>
</dbReference>
<evidence type="ECO:0000313" key="4">
    <source>
        <dbReference type="WBParaSite" id="Pan_g3875.t1"/>
    </source>
</evidence>
<dbReference type="PANTHER" id="PTHR15921">
    <property type="entry name" value="PRE-MRNA CLEAVAGE COMPLEX II"/>
    <property type="match status" value="1"/>
</dbReference>
<evidence type="ECO:0000259" key="2">
    <source>
        <dbReference type="PROSITE" id="PS51391"/>
    </source>
</evidence>
<dbReference type="InterPro" id="IPR006569">
    <property type="entry name" value="CID_dom"/>
</dbReference>
<dbReference type="InterPro" id="IPR008942">
    <property type="entry name" value="ENTH_VHS"/>
</dbReference>
<accession>A0A7E4VVA1</accession>
<reference evidence="4" key="2">
    <citation type="submission" date="2020-10" db="UniProtKB">
        <authorList>
            <consortium name="WormBaseParasite"/>
        </authorList>
    </citation>
    <scope>IDENTIFICATION</scope>
</reference>
<feature type="region of interest" description="Disordered" evidence="1">
    <location>
        <begin position="138"/>
        <end position="171"/>
    </location>
</feature>
<reference evidence="3" key="1">
    <citation type="journal article" date="2013" name="Genetics">
        <title>The draft genome and transcriptome of Panagrellus redivivus are shaped by the harsh demands of a free-living lifestyle.</title>
        <authorList>
            <person name="Srinivasan J."/>
            <person name="Dillman A.R."/>
            <person name="Macchietto M.G."/>
            <person name="Heikkinen L."/>
            <person name="Lakso M."/>
            <person name="Fracchia K.M."/>
            <person name="Antoshechkin I."/>
            <person name="Mortazavi A."/>
            <person name="Wong G."/>
            <person name="Sternberg P.W."/>
        </authorList>
    </citation>
    <scope>NUCLEOTIDE SEQUENCE [LARGE SCALE GENOMIC DNA]</scope>
    <source>
        <strain evidence="3">MT8872</strain>
    </source>
</reference>